<proteinExistence type="predicted"/>
<dbReference type="EMBL" id="UOEW01000231">
    <property type="protein sequence ID" value="VAW39480.1"/>
    <property type="molecule type" value="Genomic_DNA"/>
</dbReference>
<dbReference type="AlphaFoldDB" id="A0A3B0VFN8"/>
<accession>A0A3B0VFN8</accession>
<dbReference type="PANTHER" id="PTHR12901">
    <property type="entry name" value="SPERM PROTEIN HOMOLOG"/>
    <property type="match status" value="1"/>
</dbReference>
<gene>
    <name evidence="2" type="ORF">MNBD_GAMMA01-2320</name>
</gene>
<dbReference type="SUPFAM" id="SSF55961">
    <property type="entry name" value="Bet v1-like"/>
    <property type="match status" value="1"/>
</dbReference>
<dbReference type="Gene3D" id="3.30.530.20">
    <property type="match status" value="1"/>
</dbReference>
<feature type="domain" description="Coenzyme Q-binding protein COQ10 START" evidence="1">
    <location>
        <begin position="23"/>
        <end position="150"/>
    </location>
</feature>
<dbReference type="PANTHER" id="PTHR12901:SF10">
    <property type="entry name" value="COENZYME Q-BINDING PROTEIN COQ10, MITOCHONDRIAL"/>
    <property type="match status" value="1"/>
</dbReference>
<evidence type="ECO:0000313" key="2">
    <source>
        <dbReference type="EMBL" id="VAW39480.1"/>
    </source>
</evidence>
<reference evidence="2" key="1">
    <citation type="submission" date="2018-06" db="EMBL/GenBank/DDBJ databases">
        <authorList>
            <person name="Zhirakovskaya E."/>
        </authorList>
    </citation>
    <scope>NUCLEOTIDE SEQUENCE</scope>
</reference>
<dbReference type="InterPro" id="IPR044996">
    <property type="entry name" value="COQ10-like"/>
</dbReference>
<dbReference type="CDD" id="cd07813">
    <property type="entry name" value="COQ10p_like"/>
    <property type="match status" value="1"/>
</dbReference>
<dbReference type="InterPro" id="IPR005031">
    <property type="entry name" value="COQ10_START"/>
</dbReference>
<dbReference type="InterPro" id="IPR023393">
    <property type="entry name" value="START-like_dom_sf"/>
</dbReference>
<protein>
    <recommendedName>
        <fullName evidence="1">Coenzyme Q-binding protein COQ10 START domain-containing protein</fullName>
    </recommendedName>
</protein>
<dbReference type="GO" id="GO:0045333">
    <property type="term" value="P:cellular respiration"/>
    <property type="evidence" value="ECO:0007669"/>
    <property type="project" value="InterPro"/>
</dbReference>
<name>A0A3B0VFN8_9ZZZZ</name>
<sequence length="159" mass="18438">MLCRILDLIIPNHMHQVNRQAIVPHNARKMFELVNSVTTYPQFLKWCDDSHVIDETKEMMIAGMTISLAGIRQKFTTKNIFIYVQNDFRINLTLVKGPFDKLSGYWLFTHLTAQASKIELHLEFNFKSGILNTAFKRAFGKIAQQLVADFVTRSNQIYL</sequence>
<organism evidence="2">
    <name type="scientific">hydrothermal vent metagenome</name>
    <dbReference type="NCBI Taxonomy" id="652676"/>
    <lineage>
        <taxon>unclassified sequences</taxon>
        <taxon>metagenomes</taxon>
        <taxon>ecological metagenomes</taxon>
    </lineage>
</organism>
<dbReference type="Pfam" id="PF03364">
    <property type="entry name" value="Polyketide_cyc"/>
    <property type="match status" value="1"/>
</dbReference>
<evidence type="ECO:0000259" key="1">
    <source>
        <dbReference type="Pfam" id="PF03364"/>
    </source>
</evidence>
<dbReference type="GO" id="GO:0048039">
    <property type="term" value="F:ubiquinone binding"/>
    <property type="evidence" value="ECO:0007669"/>
    <property type="project" value="InterPro"/>
</dbReference>